<comment type="subcellular location">
    <subcellularLocation>
        <location evidence="1">Virion</location>
    </subcellularLocation>
</comment>
<keyword evidence="2" id="KW-0946">Virion</keyword>
<dbReference type="PROSITE" id="PS51688">
    <property type="entry name" value="ICA"/>
    <property type="match status" value="1"/>
</dbReference>
<gene>
    <name evidence="4" type="ORF">UFOVP381_46</name>
</gene>
<feature type="non-terminal residue" evidence="4">
    <location>
        <position position="1"/>
    </location>
</feature>
<name>A0A6J7X569_9CAUD</name>
<keyword evidence="2" id="KW-1227">Viral tail protein</keyword>
<evidence type="ECO:0000256" key="2">
    <source>
        <dbReference type="ARBA" id="ARBA00022732"/>
    </source>
</evidence>
<dbReference type="GO" id="GO:0098015">
    <property type="term" value="C:virus tail"/>
    <property type="evidence" value="ECO:0007669"/>
    <property type="project" value="UniProtKB-KW"/>
</dbReference>
<organism evidence="4">
    <name type="scientific">uncultured Caudovirales phage</name>
    <dbReference type="NCBI Taxonomy" id="2100421"/>
    <lineage>
        <taxon>Viruses</taxon>
        <taxon>Duplodnaviria</taxon>
        <taxon>Heunggongvirae</taxon>
        <taxon>Uroviricota</taxon>
        <taxon>Caudoviricetes</taxon>
        <taxon>Peduoviridae</taxon>
        <taxon>Maltschvirus</taxon>
        <taxon>Maltschvirus maltsch</taxon>
    </lineage>
</organism>
<evidence type="ECO:0000313" key="4">
    <source>
        <dbReference type="EMBL" id="CAB5223424.1"/>
    </source>
</evidence>
<sequence length="488" mass="49480">SGDIIESSWANSTLSDLADSITNSLARNGEGGMTAPLRVLDGTVTVPGLGFANETGSGLYRAAAGDVGLTVLGARILRLQAAGASVTGTLGVSGATTLSSTLGVTGATNLATSSGNVGIGTASPTFKLEVAGNGSFGGDLDVAGAVFRKQASGNGYLIYGTNGVTNNGVYYSQANSAVSLWTVSTQRLTVDSSGNVGIGTSTPTDRLEVVSGSSFASRIRTTTANSFLAFSDTGTTGIGPIVGSNGNALLFGRGGVAEYARIDSSGNVGIGTASPSQKFSVLGNSSFTGGQLIIGSATPYNDGSIGFPGLQFNSFVGAAAGAVSIANSTADLAHIVFRNPNGNVGSVTTSGSAAYYNSVSDYRLKENVTPMQNALSVVAALKPVTYTWKVDGSAGQGFIAHELQQIVPECVTGEKDAVRTEKYEISPAIPATYDQDGKIIKAAVEAVMGEREVPHYQGVDTSFLVATLVKAIQELKAEVDELKAVSTA</sequence>
<evidence type="ECO:0000259" key="3">
    <source>
        <dbReference type="PROSITE" id="PS51688"/>
    </source>
</evidence>
<dbReference type="InterPro" id="IPR030392">
    <property type="entry name" value="S74_ICA"/>
</dbReference>
<feature type="domain" description="Peptidase S74" evidence="3">
    <location>
        <begin position="360"/>
        <end position="486"/>
    </location>
</feature>
<accession>A0A6J7X569</accession>
<protein>
    <submittedName>
        <fullName evidence="4">Intramolecular chaperone auto-processing domain containing protein</fullName>
    </submittedName>
</protein>
<dbReference type="Pfam" id="PF13884">
    <property type="entry name" value="Peptidase_S74"/>
    <property type="match status" value="1"/>
</dbReference>
<proteinExistence type="predicted"/>
<reference evidence="4" key="1">
    <citation type="submission" date="2020-05" db="EMBL/GenBank/DDBJ databases">
        <authorList>
            <person name="Chiriac C."/>
            <person name="Salcher M."/>
            <person name="Ghai R."/>
            <person name="Kavagutti S V."/>
        </authorList>
    </citation>
    <scope>NUCLEOTIDE SEQUENCE</scope>
</reference>
<dbReference type="EMBL" id="LR798318">
    <property type="protein sequence ID" value="CAB5223424.1"/>
    <property type="molecule type" value="Genomic_DNA"/>
</dbReference>
<evidence type="ECO:0000256" key="1">
    <source>
        <dbReference type="ARBA" id="ARBA00004328"/>
    </source>
</evidence>